<name>A0A6V8KYE5_9ACTN</name>
<protein>
    <submittedName>
        <fullName evidence="1">Uncharacterized protein</fullName>
    </submittedName>
</protein>
<dbReference type="RefSeq" id="WP_173075722.1">
    <property type="nucleotide sequence ID" value="NZ_BLPG01000001.1"/>
</dbReference>
<dbReference type="AlphaFoldDB" id="A0A6V8KYE5"/>
<sequence>MTAGLRTPDRDLLTVWRRPGADDVLTVELPERRGQQLDVAWVGPGGAAGWSATWHPTSARLTLRSPVPTPTARTLAAQRR</sequence>
<reference evidence="1 2" key="1">
    <citation type="submission" date="2020-03" db="EMBL/GenBank/DDBJ databases">
        <title>Whole genome shotgun sequence of Phytohabitans rumicis NBRC 108638.</title>
        <authorList>
            <person name="Komaki H."/>
            <person name="Tamura T."/>
        </authorList>
    </citation>
    <scope>NUCLEOTIDE SEQUENCE [LARGE SCALE GENOMIC DNA]</scope>
    <source>
        <strain evidence="1 2">NBRC 108638</strain>
    </source>
</reference>
<dbReference type="Proteomes" id="UP000482960">
    <property type="component" value="Unassembled WGS sequence"/>
</dbReference>
<reference evidence="1 2" key="2">
    <citation type="submission" date="2020-03" db="EMBL/GenBank/DDBJ databases">
        <authorList>
            <person name="Ichikawa N."/>
            <person name="Kimura A."/>
            <person name="Kitahashi Y."/>
            <person name="Uohara A."/>
        </authorList>
    </citation>
    <scope>NUCLEOTIDE SEQUENCE [LARGE SCALE GENOMIC DNA]</scope>
    <source>
        <strain evidence="1 2">NBRC 108638</strain>
    </source>
</reference>
<keyword evidence="2" id="KW-1185">Reference proteome</keyword>
<evidence type="ECO:0000313" key="2">
    <source>
        <dbReference type="Proteomes" id="UP000482960"/>
    </source>
</evidence>
<dbReference type="EMBL" id="BLPG01000001">
    <property type="protein sequence ID" value="GFJ88410.1"/>
    <property type="molecule type" value="Genomic_DNA"/>
</dbReference>
<evidence type="ECO:0000313" key="1">
    <source>
        <dbReference type="EMBL" id="GFJ88410.1"/>
    </source>
</evidence>
<organism evidence="1 2">
    <name type="scientific">Phytohabitans rumicis</name>
    <dbReference type="NCBI Taxonomy" id="1076125"/>
    <lineage>
        <taxon>Bacteria</taxon>
        <taxon>Bacillati</taxon>
        <taxon>Actinomycetota</taxon>
        <taxon>Actinomycetes</taxon>
        <taxon>Micromonosporales</taxon>
        <taxon>Micromonosporaceae</taxon>
    </lineage>
</organism>
<proteinExistence type="predicted"/>
<gene>
    <name evidence="1" type="ORF">Prum_020520</name>
</gene>
<comment type="caution">
    <text evidence="1">The sequence shown here is derived from an EMBL/GenBank/DDBJ whole genome shotgun (WGS) entry which is preliminary data.</text>
</comment>
<accession>A0A6V8KYE5</accession>